<dbReference type="RefSeq" id="WP_012585244.1">
    <property type="nucleotide sequence ID" value="NC_011662.2"/>
</dbReference>
<dbReference type="Pfam" id="PF08447">
    <property type="entry name" value="PAS_3"/>
    <property type="match status" value="2"/>
</dbReference>
<dbReference type="eggNOG" id="COG5000">
    <property type="taxonomic scope" value="Bacteria"/>
</dbReference>
<dbReference type="NCBIfam" id="TIGR00254">
    <property type="entry name" value="GGDEF"/>
    <property type="match status" value="1"/>
</dbReference>
<dbReference type="CDD" id="cd00130">
    <property type="entry name" value="PAS"/>
    <property type="match status" value="4"/>
</dbReference>
<dbReference type="InterPro" id="IPR000700">
    <property type="entry name" value="PAS-assoc_C"/>
</dbReference>
<dbReference type="STRING" id="85643.Tmz1t_1907"/>
<dbReference type="InterPro" id="IPR013656">
    <property type="entry name" value="PAS_4"/>
</dbReference>
<dbReference type="eggNOG" id="COG2202">
    <property type="taxonomic scope" value="Bacteria"/>
</dbReference>
<dbReference type="KEGG" id="tmz:Tmz1t_1907"/>
<keyword evidence="1" id="KW-0812">Transmembrane</keyword>
<dbReference type="CDD" id="cd12915">
    <property type="entry name" value="PDC2_DGC_like"/>
    <property type="match status" value="1"/>
</dbReference>
<evidence type="ECO:0000259" key="2">
    <source>
        <dbReference type="PROSITE" id="PS50112"/>
    </source>
</evidence>
<protein>
    <submittedName>
        <fullName evidence="5">Diguanylate cyclase with PAS/PAC sensor</fullName>
    </submittedName>
</protein>
<dbReference type="InterPro" id="IPR000014">
    <property type="entry name" value="PAS"/>
</dbReference>
<evidence type="ECO:0000256" key="1">
    <source>
        <dbReference type="SAM" id="Phobius"/>
    </source>
</evidence>
<reference evidence="6" key="1">
    <citation type="submission" date="2009-05" db="EMBL/GenBank/DDBJ databases">
        <title>Complete sequence of chromosome of Thauera sp. MZ1T.</title>
        <authorList>
            <consortium name="US DOE Joint Genome Institute"/>
            <person name="Lucas S."/>
            <person name="Copeland A."/>
            <person name="Lapidus A."/>
            <person name="Glavina del Rio T."/>
            <person name="Dalin E."/>
            <person name="Tice H."/>
            <person name="Bruce D."/>
            <person name="Goodwin L."/>
            <person name="Pitluck S."/>
            <person name="Sims D."/>
            <person name="Brettin T."/>
            <person name="Detter J.C."/>
            <person name="Han C."/>
            <person name="Larimer F."/>
            <person name="Land M."/>
            <person name="Hauser L."/>
            <person name="Kyrpides N."/>
            <person name="Mikhailova N."/>
            <person name="Sayler G.S."/>
        </authorList>
    </citation>
    <scope>NUCLEOTIDE SEQUENCE [LARGE SCALE GENOMIC DNA]</scope>
    <source>
        <strain evidence="6">MZ1T</strain>
    </source>
</reference>
<dbReference type="InterPro" id="IPR029787">
    <property type="entry name" value="Nucleotide_cyclase"/>
</dbReference>
<dbReference type="PANTHER" id="PTHR44757:SF2">
    <property type="entry name" value="BIOFILM ARCHITECTURE MAINTENANCE PROTEIN MBAA"/>
    <property type="match status" value="1"/>
</dbReference>
<feature type="domain" description="GGDEF" evidence="4">
    <location>
        <begin position="877"/>
        <end position="1010"/>
    </location>
</feature>
<dbReference type="InterPro" id="IPR013655">
    <property type="entry name" value="PAS_fold_3"/>
</dbReference>
<keyword evidence="1" id="KW-1133">Transmembrane helix</keyword>
<feature type="transmembrane region" description="Helical" evidence="1">
    <location>
        <begin position="23"/>
        <end position="43"/>
    </location>
</feature>
<evidence type="ECO:0000259" key="3">
    <source>
        <dbReference type="PROSITE" id="PS50113"/>
    </source>
</evidence>
<dbReference type="FunFam" id="3.30.70.270:FF:000001">
    <property type="entry name" value="Diguanylate cyclase domain protein"/>
    <property type="match status" value="1"/>
</dbReference>
<dbReference type="SMART" id="SM00267">
    <property type="entry name" value="GGDEF"/>
    <property type="match status" value="1"/>
</dbReference>
<reference evidence="5 6" key="2">
    <citation type="journal article" date="2012" name="Stand. Genomic Sci.">
        <title>Complete genome sequence of Thauera aminoaromatica strain MZ1T.</title>
        <authorList>
            <person name="Jiang K."/>
            <person name="Sanseverino J."/>
            <person name="Chauhan A."/>
            <person name="Lucas S."/>
            <person name="Copeland A."/>
            <person name="Lapidus A."/>
            <person name="Del Rio T.G."/>
            <person name="Dalin E."/>
            <person name="Tice H."/>
            <person name="Bruce D."/>
            <person name="Goodwin L."/>
            <person name="Pitluck S."/>
            <person name="Sims D."/>
            <person name="Brettin T."/>
            <person name="Detter J.C."/>
            <person name="Han C."/>
            <person name="Chang Y.J."/>
            <person name="Larimer F."/>
            <person name="Land M."/>
            <person name="Hauser L."/>
            <person name="Kyrpides N.C."/>
            <person name="Mikhailova N."/>
            <person name="Moser S."/>
            <person name="Jegier P."/>
            <person name="Close D."/>
            <person name="Debruyn J.M."/>
            <person name="Wang Y."/>
            <person name="Layton A.C."/>
            <person name="Allen M.S."/>
            <person name="Sayler G.S."/>
        </authorList>
    </citation>
    <scope>NUCLEOTIDE SEQUENCE [LARGE SCALE GENOMIC DNA]</scope>
    <source>
        <strain evidence="5 6">MZ1T</strain>
    </source>
</reference>
<dbReference type="AlphaFoldDB" id="C4ZME4"/>
<dbReference type="eggNOG" id="COG3290">
    <property type="taxonomic scope" value="Bacteria"/>
</dbReference>
<dbReference type="NCBIfam" id="TIGR00229">
    <property type="entry name" value="sensory_box"/>
    <property type="match status" value="2"/>
</dbReference>
<dbReference type="CDD" id="cd12914">
    <property type="entry name" value="PDC1_DGC_like"/>
    <property type="match status" value="1"/>
</dbReference>
<keyword evidence="1" id="KW-0472">Membrane</keyword>
<feature type="domain" description="PAS" evidence="2">
    <location>
        <begin position="358"/>
        <end position="417"/>
    </location>
</feature>
<dbReference type="Pfam" id="PF08448">
    <property type="entry name" value="PAS_4"/>
    <property type="match status" value="2"/>
</dbReference>
<dbReference type="SUPFAM" id="SSF55073">
    <property type="entry name" value="Nucleotide cyclase"/>
    <property type="match status" value="1"/>
</dbReference>
<organism evidence="5 6">
    <name type="scientific">Thauera aminoaromatica</name>
    <dbReference type="NCBI Taxonomy" id="164330"/>
    <lineage>
        <taxon>Bacteria</taxon>
        <taxon>Pseudomonadati</taxon>
        <taxon>Pseudomonadota</taxon>
        <taxon>Betaproteobacteria</taxon>
        <taxon>Rhodocyclales</taxon>
        <taxon>Zoogloeaceae</taxon>
        <taxon>Thauera</taxon>
    </lineage>
</organism>
<dbReference type="InterPro" id="IPR001610">
    <property type="entry name" value="PAC"/>
</dbReference>
<feature type="domain" description="PAC" evidence="3">
    <location>
        <begin position="419"/>
        <end position="470"/>
    </location>
</feature>
<dbReference type="SMART" id="SM00086">
    <property type="entry name" value="PAC"/>
    <property type="match status" value="3"/>
</dbReference>
<dbReference type="Gene3D" id="3.30.450.20">
    <property type="entry name" value="PAS domain"/>
    <property type="match status" value="6"/>
</dbReference>
<dbReference type="HOGENOM" id="CLU_296086_0_0_4"/>
<dbReference type="GO" id="GO:0003824">
    <property type="term" value="F:catalytic activity"/>
    <property type="evidence" value="ECO:0007669"/>
    <property type="project" value="UniProtKB-ARBA"/>
</dbReference>
<evidence type="ECO:0000313" key="5">
    <source>
        <dbReference type="EMBL" id="ACK54658.1"/>
    </source>
</evidence>
<dbReference type="PROSITE" id="PS50887">
    <property type="entry name" value="GGDEF"/>
    <property type="match status" value="1"/>
</dbReference>
<sequence length="1013" mass="111502">MPLSSLLYRSRATVAALVRSDGIAGRLVVAWLAFTVLLGGYWLQLDHSHTALVSQAESLTRLRALQTAHALALHTGALFRKLDYLSLHLGEHWLKEGPQGARDALVRAHLALPEDALVGIDVADAEGRLLYSTVGERLPLELERYGIADFGHFRVHLEGDKGLFIGQPYRGRMTGAWIVPFSRALVEEGRLRGVIVLSVSVAHLTRALRELYPGTSDVAALVLDDGHFLAHSNRTAGAIGRSVPSDRPYLLDRVALQGNFDATAPLDGVERYYAWHRVAGFPVVAALGLSKADALAPVRGTIRDNRLRSGLGSLLLLAAALLISLLWRRHARQGEELGRARRRLEKLVGHFPGMAYQFLLRADGSTSMPYCSPGVRELYGVGPEGLQDSAMRLFERVHADDLDRLRDSILRSAANLAPWRCEFRVRGEGDRLRWLLGEANPERTPEGDTLWHGYVHDITERQVAAQQLRESEARLRQAVDAVRDGLWSWDLARDRIALDERILEMLDRPELGSEMCFDDFCALVHPADRQRQDAMLRAVPSATPDAPVAGDLRLRAASGRWVWIHARGSVVETDAQGGPRRLVGTFSDITARVAATQLRRALLDHSAAAIAMLDADLDILEANSRAHEIFAPPSTPIGGLKLTDLALHEDQAIFIPQHYAALRAGGQVNIELPLRDNRGKKRWFDVHGVMLDPEDPDSDTVWTLVDISDKYRTRMALATERLRLKTVLERFPGGVLMEDQDGLISSVNRGFCELLGLAAAPDELIGLTHAALCERLGTERMGWLHRPDADLTAEKRATVEVEGVKGRTLEIDWLPIEHDGRRLGRVWLLRDVTERKERERRLAELAATDPLTGLPNRRSFLACLDAALDDARREPARGSALLMIDIDHFKHVNDTHGHPVGDEVLQHAARLIRGGLRQHDRAGRLGGEEFAVLLDDVDADTDTALTLAERLRRSVEAAPAATAAGAVSLTISLGLALVSGGDPARVLGDADAALYRAKRGGRNRVCVAVRTPG</sequence>
<feature type="domain" description="PAC" evidence="3">
    <location>
        <begin position="548"/>
        <end position="601"/>
    </location>
</feature>
<feature type="transmembrane region" description="Helical" evidence="1">
    <location>
        <begin position="309"/>
        <end position="327"/>
    </location>
</feature>
<dbReference type="InterPro" id="IPR035965">
    <property type="entry name" value="PAS-like_dom_sf"/>
</dbReference>
<evidence type="ECO:0000313" key="6">
    <source>
        <dbReference type="Proteomes" id="UP000002186"/>
    </source>
</evidence>
<dbReference type="PANTHER" id="PTHR44757">
    <property type="entry name" value="DIGUANYLATE CYCLASE DGCP"/>
    <property type="match status" value="1"/>
</dbReference>
<dbReference type="PROSITE" id="PS50113">
    <property type="entry name" value="PAC"/>
    <property type="match status" value="2"/>
</dbReference>
<name>C4ZME4_THASP</name>
<dbReference type="InterPro" id="IPR043128">
    <property type="entry name" value="Rev_trsase/Diguanyl_cyclase"/>
</dbReference>
<dbReference type="eggNOG" id="COG3706">
    <property type="taxonomic scope" value="Bacteria"/>
</dbReference>
<dbReference type="InterPro" id="IPR000160">
    <property type="entry name" value="GGDEF_dom"/>
</dbReference>
<evidence type="ECO:0000259" key="4">
    <source>
        <dbReference type="PROSITE" id="PS50887"/>
    </source>
</evidence>
<dbReference type="CDD" id="cd01949">
    <property type="entry name" value="GGDEF"/>
    <property type="match status" value="1"/>
</dbReference>
<dbReference type="Pfam" id="PF00990">
    <property type="entry name" value="GGDEF"/>
    <property type="match status" value="1"/>
</dbReference>
<dbReference type="EMBL" id="CP001281">
    <property type="protein sequence ID" value="ACK54658.1"/>
    <property type="molecule type" value="Genomic_DNA"/>
</dbReference>
<dbReference type="PROSITE" id="PS50112">
    <property type="entry name" value="PAS"/>
    <property type="match status" value="2"/>
</dbReference>
<dbReference type="Gene3D" id="3.30.70.270">
    <property type="match status" value="1"/>
</dbReference>
<accession>C4ZME4</accession>
<gene>
    <name evidence="5" type="ordered locus">Tmz1t_1907</name>
</gene>
<dbReference type="OrthoDB" id="9813903at2"/>
<dbReference type="SMART" id="SM00091">
    <property type="entry name" value="PAS"/>
    <property type="match status" value="4"/>
</dbReference>
<keyword evidence="6" id="KW-1185">Reference proteome</keyword>
<proteinExistence type="predicted"/>
<feature type="domain" description="PAS" evidence="2">
    <location>
        <begin position="720"/>
        <end position="757"/>
    </location>
</feature>
<dbReference type="InterPro" id="IPR052155">
    <property type="entry name" value="Biofilm_reg_signaling"/>
</dbReference>
<dbReference type="Proteomes" id="UP000002186">
    <property type="component" value="Chromosome"/>
</dbReference>
<dbReference type="SUPFAM" id="SSF55785">
    <property type="entry name" value="PYP-like sensor domain (PAS domain)"/>
    <property type="match status" value="4"/>
</dbReference>